<evidence type="ECO:0000313" key="2">
    <source>
        <dbReference type="Proteomes" id="UP000008311"/>
    </source>
</evidence>
<dbReference type="AlphaFoldDB" id="B9RSA7"/>
<organism evidence="1 2">
    <name type="scientific">Ricinus communis</name>
    <name type="common">Castor bean</name>
    <dbReference type="NCBI Taxonomy" id="3988"/>
    <lineage>
        <taxon>Eukaryota</taxon>
        <taxon>Viridiplantae</taxon>
        <taxon>Streptophyta</taxon>
        <taxon>Embryophyta</taxon>
        <taxon>Tracheophyta</taxon>
        <taxon>Spermatophyta</taxon>
        <taxon>Magnoliopsida</taxon>
        <taxon>eudicotyledons</taxon>
        <taxon>Gunneridae</taxon>
        <taxon>Pentapetalae</taxon>
        <taxon>rosids</taxon>
        <taxon>fabids</taxon>
        <taxon>Malpighiales</taxon>
        <taxon>Euphorbiaceae</taxon>
        <taxon>Acalyphoideae</taxon>
        <taxon>Acalypheae</taxon>
        <taxon>Ricinus</taxon>
    </lineage>
</organism>
<sequence length="72" mass="7942">MSKHGSLPLLTSRVREGAVGALMEGLRISLLLVDLEKLHILMHLSLCLIEGNEDNLEGRKHIQLMNNITQGA</sequence>
<protein>
    <submittedName>
        <fullName evidence="1">Uncharacterized protein</fullName>
    </submittedName>
</protein>
<name>B9RSA7_RICCO</name>
<dbReference type="EMBL" id="EQ973808">
    <property type="protein sequence ID" value="EEF45750.1"/>
    <property type="molecule type" value="Genomic_DNA"/>
</dbReference>
<reference evidence="2" key="1">
    <citation type="journal article" date="2010" name="Nat. Biotechnol.">
        <title>Draft genome sequence of the oilseed species Ricinus communis.</title>
        <authorList>
            <person name="Chan A.P."/>
            <person name="Crabtree J."/>
            <person name="Zhao Q."/>
            <person name="Lorenzi H."/>
            <person name="Orvis J."/>
            <person name="Puiu D."/>
            <person name="Melake-Berhan A."/>
            <person name="Jones K.M."/>
            <person name="Redman J."/>
            <person name="Chen G."/>
            <person name="Cahoon E.B."/>
            <person name="Gedil M."/>
            <person name="Stanke M."/>
            <person name="Haas B.J."/>
            <person name="Wortman J.R."/>
            <person name="Fraser-Liggett C.M."/>
            <person name="Ravel J."/>
            <person name="Rabinowicz P.D."/>
        </authorList>
    </citation>
    <scope>NUCLEOTIDE SEQUENCE [LARGE SCALE GENOMIC DNA]</scope>
    <source>
        <strain evidence="2">cv. Hale</strain>
    </source>
</reference>
<dbReference type="InParanoid" id="B9RSA7"/>
<gene>
    <name evidence="1" type="ORF">RCOM_1651950</name>
</gene>
<keyword evidence="2" id="KW-1185">Reference proteome</keyword>
<evidence type="ECO:0000313" key="1">
    <source>
        <dbReference type="EMBL" id="EEF45750.1"/>
    </source>
</evidence>
<dbReference type="Proteomes" id="UP000008311">
    <property type="component" value="Unassembled WGS sequence"/>
</dbReference>
<proteinExistence type="predicted"/>
<accession>B9RSA7</accession>